<dbReference type="Proteomes" id="UP001151760">
    <property type="component" value="Unassembled WGS sequence"/>
</dbReference>
<sequence length="364" mass="41667">MSCRQIESLPEHTDAVPFTYNLNGHFIEFGREEFCLIIGLRFGPKSSDHYVEGINPFKRLLFGSDIDGGHITGQMLLDKINDEEFSKLQDKDAVAVCQIAVLHLILLGRQPAHNIPEWWFRYANNSRWDRFYACQALPNRPPAKYTLSGFTWAFKGARPNRKLRPDDIEAKAEWWVCSRDFFDGRIREAPPMPPLVNLTSKFDVPKYIDQRFDEQQQIIKELQKKNEGQDRLLNEMYNFYKGQSKDVDVREHSGLNDFSGFQNSQGFRQASDSFYDVGQTTPIYSATFEQPMPSRYPISYPGTPHIATPMAQQGFAPRSSTSYQAGPTHVSGVNPDAMQRGKRDFSKQISAEPIHMSARNYGCT</sequence>
<protein>
    <recommendedName>
        <fullName evidence="4">DUF1985 domain-containing protein</fullName>
    </recommendedName>
</protein>
<evidence type="ECO:0000313" key="3">
    <source>
        <dbReference type="Proteomes" id="UP001151760"/>
    </source>
</evidence>
<reference evidence="2" key="1">
    <citation type="journal article" date="2022" name="Int. J. Mol. Sci.">
        <title>Draft Genome of Tanacetum Coccineum: Genomic Comparison of Closely Related Tanacetum-Family Plants.</title>
        <authorList>
            <person name="Yamashiro T."/>
            <person name="Shiraishi A."/>
            <person name="Nakayama K."/>
            <person name="Satake H."/>
        </authorList>
    </citation>
    <scope>NUCLEOTIDE SEQUENCE</scope>
</reference>
<organism evidence="2 3">
    <name type="scientific">Tanacetum coccineum</name>
    <dbReference type="NCBI Taxonomy" id="301880"/>
    <lineage>
        <taxon>Eukaryota</taxon>
        <taxon>Viridiplantae</taxon>
        <taxon>Streptophyta</taxon>
        <taxon>Embryophyta</taxon>
        <taxon>Tracheophyta</taxon>
        <taxon>Spermatophyta</taxon>
        <taxon>Magnoliopsida</taxon>
        <taxon>eudicotyledons</taxon>
        <taxon>Gunneridae</taxon>
        <taxon>Pentapetalae</taxon>
        <taxon>asterids</taxon>
        <taxon>campanulids</taxon>
        <taxon>Asterales</taxon>
        <taxon>Asteraceae</taxon>
        <taxon>Asteroideae</taxon>
        <taxon>Anthemideae</taxon>
        <taxon>Anthemidinae</taxon>
        <taxon>Tanacetum</taxon>
    </lineage>
</organism>
<dbReference type="PANTHER" id="PTHR48449">
    <property type="entry name" value="DUF1985 DOMAIN-CONTAINING PROTEIN"/>
    <property type="match status" value="1"/>
</dbReference>
<proteinExistence type="predicted"/>
<gene>
    <name evidence="2" type="ORF">Tco_1068049</name>
</gene>
<name>A0ABQ5HGK0_9ASTR</name>
<feature type="region of interest" description="Disordered" evidence="1">
    <location>
        <begin position="316"/>
        <end position="340"/>
    </location>
</feature>
<comment type="caution">
    <text evidence="2">The sequence shown here is derived from an EMBL/GenBank/DDBJ whole genome shotgun (WGS) entry which is preliminary data.</text>
</comment>
<keyword evidence="3" id="KW-1185">Reference proteome</keyword>
<evidence type="ECO:0000256" key="1">
    <source>
        <dbReference type="SAM" id="MobiDB-lite"/>
    </source>
</evidence>
<dbReference type="EMBL" id="BQNB010019538">
    <property type="protein sequence ID" value="GJT86332.1"/>
    <property type="molecule type" value="Genomic_DNA"/>
</dbReference>
<reference evidence="2" key="2">
    <citation type="submission" date="2022-01" db="EMBL/GenBank/DDBJ databases">
        <authorList>
            <person name="Yamashiro T."/>
            <person name="Shiraishi A."/>
            <person name="Satake H."/>
            <person name="Nakayama K."/>
        </authorList>
    </citation>
    <scope>NUCLEOTIDE SEQUENCE</scope>
</reference>
<accession>A0ABQ5HGK0</accession>
<evidence type="ECO:0008006" key="4">
    <source>
        <dbReference type="Google" id="ProtNLM"/>
    </source>
</evidence>
<dbReference type="PANTHER" id="PTHR48449:SF1">
    <property type="entry name" value="DUF1985 DOMAIN-CONTAINING PROTEIN"/>
    <property type="match status" value="1"/>
</dbReference>
<evidence type="ECO:0000313" key="2">
    <source>
        <dbReference type="EMBL" id="GJT86332.1"/>
    </source>
</evidence>